<evidence type="ECO:0000256" key="19">
    <source>
        <dbReference type="ARBA" id="ARBA00048867"/>
    </source>
</evidence>
<dbReference type="Pfam" id="PF07992">
    <property type="entry name" value="Pyr_redox_2"/>
    <property type="match status" value="2"/>
</dbReference>
<dbReference type="GO" id="GO:0097054">
    <property type="term" value="P:L-glutamate biosynthetic process"/>
    <property type="evidence" value="ECO:0007669"/>
    <property type="project" value="UniProtKB-UniPathway"/>
</dbReference>
<feature type="active site" description="For GATase activity" evidence="20">
    <location>
        <position position="94"/>
    </location>
</feature>
<feature type="binding site" evidence="21">
    <location>
        <position position="1248"/>
    </location>
    <ligand>
        <name>[3Fe-4S] cluster</name>
        <dbReference type="ChEBI" id="CHEBI:21137"/>
    </ligand>
</feature>
<dbReference type="FunFam" id="3.60.20.10:FF:000043">
    <property type="entry name" value="Glutamate synthase 1 [NADH] chloroplastic"/>
    <property type="match status" value="1"/>
</dbReference>
<dbReference type="NCBIfam" id="NF008730">
    <property type="entry name" value="PRK11750.1"/>
    <property type="match status" value="1"/>
</dbReference>
<dbReference type="InterPro" id="IPR051394">
    <property type="entry name" value="Glutamate_Synthase"/>
</dbReference>
<protein>
    <recommendedName>
        <fullName evidence="18">glutamate synthase (NADH)</fullName>
        <ecNumber evidence="18">1.4.1.14</ecNumber>
    </recommendedName>
</protein>
<dbReference type="SUPFAM" id="SSF51905">
    <property type="entry name" value="FAD/NAD(P)-binding domain"/>
    <property type="match status" value="1"/>
</dbReference>
<dbReference type="STRING" id="564608.C1MQ07"/>
<dbReference type="FunFam" id="3.40.50.720:FF:000113">
    <property type="entry name" value="Glutamate synthase [NADH], amyloplastic"/>
    <property type="match status" value="1"/>
</dbReference>
<dbReference type="FunFam" id="3.20.20.70:FF:000031">
    <property type="entry name" value="Glutamate synthase 1 [NADH]"/>
    <property type="match status" value="1"/>
</dbReference>
<dbReference type="GO" id="GO:0016639">
    <property type="term" value="F:oxidoreductase activity, acting on the CH-NH2 group of donors, NAD or NADP as acceptor"/>
    <property type="evidence" value="ECO:0007669"/>
    <property type="project" value="InterPro"/>
</dbReference>
<dbReference type="CDD" id="cd00982">
    <property type="entry name" value="gltB_C"/>
    <property type="match status" value="1"/>
</dbReference>
<dbReference type="EC" id="1.4.1.14" evidence="18"/>
<keyword evidence="7" id="KW-0028">Amino-acid biosynthesis</keyword>
<feature type="compositionally biased region" description="Polar residues" evidence="22">
    <location>
        <begin position="1"/>
        <end position="12"/>
    </location>
</feature>
<dbReference type="CDD" id="cd02808">
    <property type="entry name" value="GltS_FMN"/>
    <property type="match status" value="1"/>
</dbReference>
<dbReference type="RefSeq" id="XP_003057676.1">
    <property type="nucleotide sequence ID" value="XM_003057630.1"/>
</dbReference>
<feature type="region of interest" description="Disordered" evidence="22">
    <location>
        <begin position="898"/>
        <end position="929"/>
    </location>
</feature>
<evidence type="ECO:0000256" key="3">
    <source>
        <dbReference type="ARBA" id="ARBA00004802"/>
    </source>
</evidence>
<feature type="region of interest" description="Disordered" evidence="22">
    <location>
        <begin position="1"/>
        <end position="47"/>
    </location>
</feature>
<dbReference type="SUPFAM" id="SSF51395">
    <property type="entry name" value="FMN-linked oxidoreductases"/>
    <property type="match status" value="1"/>
</dbReference>
<dbReference type="Pfam" id="PF01493">
    <property type="entry name" value="GXGXG"/>
    <property type="match status" value="1"/>
</dbReference>
<gene>
    <name evidence="24" type="primary">GLT</name>
    <name evidence="24" type="ORF">MICPUCDRAFT_57115</name>
</gene>
<feature type="region of interest" description="Disordered" evidence="22">
    <location>
        <begin position="1024"/>
        <end position="1049"/>
    </location>
</feature>
<dbReference type="GO" id="GO:0005506">
    <property type="term" value="F:iron ion binding"/>
    <property type="evidence" value="ECO:0007669"/>
    <property type="project" value="InterPro"/>
</dbReference>
<dbReference type="NCBIfam" id="TIGR01317">
    <property type="entry name" value="GOGAT_sm_gam"/>
    <property type="match status" value="1"/>
</dbReference>
<dbReference type="Pfam" id="PF14691">
    <property type="entry name" value="Fer4_20"/>
    <property type="match status" value="1"/>
</dbReference>
<keyword evidence="11" id="KW-0274">FAD</keyword>
<evidence type="ECO:0000256" key="10">
    <source>
        <dbReference type="ARBA" id="ARBA00022723"/>
    </source>
</evidence>
<sequence length="2181" mass="233990">MASANAMMTQNARVGARPSAGSAGSRFSTPTASTIVRSGHTPFLGGRRTGLRATLRSVKPMRLARGGALRVDAKHSSVPEAQGLFNPENDKDACGVGFVGELTKTPTRQNVTQALEMLVRMTHRGACGCEENTGDGAGILSSIPHGFLNDVTDFDLPAPGEYGLGMFYLPKDDPDAKAACVAGVEKACADLGFDVIGWRDVPVDSAGADLGDSAMSTEPDVAQLFVKPNAGSAAGKEIDIETALYVLRRLAGVRVKQGRDVKLTEYLDDFYCCSFSSRTVVYKGQLKPDQVMPYYPDLQDERFTAYLSLVHSRFSTNTFPSWDRAQPLHMMGHNGEINTLKGNQNWMLAREGLIDVSKELGISKELQAEIVPTIEGGLSDSGAFDAVLELLVRGGGRSLAESIMMMIPEAWQNNPNMDPSRRAFYEYMSAKMEPWDGPALVTFTDGNQVGATLDRNGLRPGRFYVTKGDAPRIVMASEVGVVDIDAADVAQKGRLRPGNILLVDFDKGTILQDADMKAQIAAKNPYAKWVKDEVIELEDVVAAAGDLAKPKINGAKLADDGLVGALGPLRAAGFTREALDMILLPMIASGSEALGSMGNDAPLAVMSEIPKLTFEYFKQMFAQVTNPPIDPIREAVVTSLECMVGPEGDLVSTSAKDAHRLRLKSPLLTPEQMEALKAMGTTETGWTSRVLDATYDLTEGEAGLEKTLDLLAKEASAAVADGVACIVLSDRAAGPARVAVSSLLSVGAVHHHLVRKMERTRVAILLESAEARDVHHFCALAAFGADGVCPYLAVDAISRLREDNLVPNAPGKEEPAPVEQLVANYFHAVEYGMLKVFAKMGISTLASYKGAQIFEALGLNSKVVAKCFKGTVSRVEGVGFEQLAKDAIELHSMGFPQRAMTPEGRAESSTLRNSGEYHWRGDKDGVPTERHLNDPAAIEALQAASRNNSPAEYRKYADITDKLNKGCNLRGMLKFKSDREPVPIETVEPASEIVKRFCTGAMSYGSISLEAHATLARAMNRLGGKSNTGEGGENAKRLVPQADGSNNPERSAIKQIASGRFGVTAYYLSNSDEIQIKMAQGAKPGEGGELPGTKVQGDIAATRMSTPGVGLMSPPPHHDIYSIEDLAQLIHDAKNSNPSARVSVKLVSENGVGTIAAGVVKGKADHVLISGHDGGTGASRWTGIKSAGLPWELGLAETQQTLVANDLRGRTVLQTDGQLKTGRDLLVATLLGAEEWGLSTAPLMTMGCIMMRKCHKNTCPVGIATQDETLRAKFKGEEDHVVNFFFLLAEDLRGHMAAMGYTSVDELVGRSDLMIPDADVINARGKLAGIDIERLLTPSASIRPGAAVRNVGKQDHGLEFALDNALIAAAEPAIKSGEKVVYEGKIENVNRTVGTMLSHEITKKYAAEGLPTGTITVKLNGSAGQSLGAFTCKGVTIEVTGDANDYVGKGLSGGEIVVRPPADATFDTRSSIIIGNVALYGATAGKAFFRGIAAERFCVRNSGAHAVVEGVGDHGCEYMTGGVVCILGSTGRNFAAGMSGGIAYVYDPEGAFPANCNRSEVDLYAIENDEDEALVHGLIAEHKERTDSDVAAEILGDWFNAKKKFVKVYPRDYKKVIEAQKAKEQNDADAKALKEKDAFEALKAISSLADKESNVVTRPTRLTSPKKIRGFVEYEREPLGYRDATERLKDWKEVMKHESSDVTHDLLATQSARCMDCGTPYCHQTGSGCPLGNKIPEWNELVHQGRWRDALDRLHETNNFPEFTGRVCPAPCEGSCTLGIIENPVTIKSMECTIIDRGFEEGWIVPTPPATRTGKKVAVIGSGPAGLAAADQLNKAGHAVTVYERSDRVGGLMMYGVPNMKADKEEIVQRRVDILAAEGIEFVTNAHIGAEGHPSIADIKDATDAVVLACGATKPRDLPVEGRDLEGVHFAMEFLHANTKSLLDSNLEDGNYIDAKEKNVIVIGGGDTGTDCIGTSLRHGCESVTNFELMTQPPATRAPGNEWPQWPRIFRVDYGHEEATVRDGKDPRTYEVLTKAFIPSEDGKRIGGVKTVGVEWSKDPATGRMNFEEVPGSEKVWKADLVLLAMGFLGPEQNLAEKLGLDVDDRSNFKAEFGEFETSVPGVFAAGDCRRGQSLVVWAISEGRGAAAKVDRFLMGESATLADKDASSDGAARKEAPTPAR</sequence>
<dbReference type="InterPro" id="IPR006982">
    <property type="entry name" value="Glu_synth_centr_N"/>
</dbReference>
<evidence type="ECO:0000256" key="8">
    <source>
        <dbReference type="ARBA" id="ARBA00022630"/>
    </source>
</evidence>
<dbReference type="Pfam" id="PF00310">
    <property type="entry name" value="GATase_2"/>
    <property type="match status" value="1"/>
</dbReference>
<comment type="catalytic activity">
    <reaction evidence="19">
        <text>2 L-glutamate + NAD(+) = L-glutamine + 2-oxoglutarate + NADH + H(+)</text>
        <dbReference type="Rhea" id="RHEA:13753"/>
        <dbReference type="ChEBI" id="CHEBI:15378"/>
        <dbReference type="ChEBI" id="CHEBI:16810"/>
        <dbReference type="ChEBI" id="CHEBI:29985"/>
        <dbReference type="ChEBI" id="CHEBI:57540"/>
        <dbReference type="ChEBI" id="CHEBI:57945"/>
        <dbReference type="ChEBI" id="CHEBI:58359"/>
        <dbReference type="EC" id="1.4.1.14"/>
    </reaction>
</comment>
<keyword evidence="13" id="KW-0560">Oxidoreductase</keyword>
<feature type="compositionally biased region" description="Basic and acidic residues" evidence="22">
    <location>
        <begin position="915"/>
        <end position="929"/>
    </location>
</feature>
<dbReference type="SUPFAM" id="SSF46548">
    <property type="entry name" value="alpha-helical ferredoxin"/>
    <property type="match status" value="1"/>
</dbReference>
<dbReference type="InterPro" id="IPR009051">
    <property type="entry name" value="Helical_ferredxn"/>
</dbReference>
<dbReference type="FunFam" id="3.50.50.60:FF:000022">
    <property type="entry name" value="Glutamate synthase [NADH], amyloplastic"/>
    <property type="match status" value="1"/>
</dbReference>
<evidence type="ECO:0000256" key="15">
    <source>
        <dbReference type="ARBA" id="ARBA00023014"/>
    </source>
</evidence>
<dbReference type="InterPro" id="IPR006005">
    <property type="entry name" value="Glut_synth_ssu1"/>
</dbReference>
<dbReference type="UniPathway" id="UPA00634">
    <property type="reaction ID" value="UER00690"/>
</dbReference>
<comment type="similarity">
    <text evidence="6">Belongs to the glutamate synthase family.</text>
</comment>
<dbReference type="InterPro" id="IPR002932">
    <property type="entry name" value="Glu_synthdom"/>
</dbReference>
<keyword evidence="25" id="KW-1185">Reference proteome</keyword>
<keyword evidence="10" id="KW-0479">Metal-binding</keyword>
<comment type="pathway">
    <text evidence="5">Amino-acid biosynthesis; L-glutamate biosynthesis via GLT pathway; L-glutamate from 2-oxoglutarate and L-glutamine (NAD(+) route): step 1/1.</text>
</comment>
<keyword evidence="16" id="KW-0314">Glutamate biosynthesis</keyword>
<dbReference type="InterPro" id="IPR028261">
    <property type="entry name" value="DPD_II"/>
</dbReference>
<evidence type="ECO:0000256" key="14">
    <source>
        <dbReference type="ARBA" id="ARBA00023004"/>
    </source>
</evidence>
<evidence type="ECO:0000256" key="13">
    <source>
        <dbReference type="ARBA" id="ARBA00023002"/>
    </source>
</evidence>
<keyword evidence="15 21" id="KW-0411">Iron-sulfur</keyword>
<dbReference type="InterPro" id="IPR023753">
    <property type="entry name" value="FAD/NAD-binding_dom"/>
</dbReference>
<dbReference type="Gene3D" id="2.160.20.60">
    <property type="entry name" value="Glutamate synthase, alpha subunit, C-terminal domain"/>
    <property type="match status" value="1"/>
</dbReference>
<dbReference type="Proteomes" id="UP000001876">
    <property type="component" value="Unassembled WGS sequence"/>
</dbReference>
<evidence type="ECO:0000256" key="5">
    <source>
        <dbReference type="ARBA" id="ARBA00004944"/>
    </source>
</evidence>
<dbReference type="GO" id="GO:0010181">
    <property type="term" value="F:FMN binding"/>
    <property type="evidence" value="ECO:0007669"/>
    <property type="project" value="InterPro"/>
</dbReference>
<reference evidence="24 25" key="1">
    <citation type="journal article" date="2009" name="Science">
        <title>Green evolution and dynamic adaptations revealed by genomes of the marine picoeukaryotes Micromonas.</title>
        <authorList>
            <person name="Worden A.Z."/>
            <person name="Lee J.H."/>
            <person name="Mock T."/>
            <person name="Rouze P."/>
            <person name="Simmons M.P."/>
            <person name="Aerts A.L."/>
            <person name="Allen A.E."/>
            <person name="Cuvelier M.L."/>
            <person name="Derelle E."/>
            <person name="Everett M.V."/>
            <person name="Foulon E."/>
            <person name="Grimwood J."/>
            <person name="Gundlach H."/>
            <person name="Henrissat B."/>
            <person name="Napoli C."/>
            <person name="McDonald S.M."/>
            <person name="Parker M.S."/>
            <person name="Rombauts S."/>
            <person name="Salamov A."/>
            <person name="Von Dassow P."/>
            <person name="Badger J.H."/>
            <person name="Coutinho P.M."/>
            <person name="Demir E."/>
            <person name="Dubchak I."/>
            <person name="Gentemann C."/>
            <person name="Eikrem W."/>
            <person name="Gready J.E."/>
            <person name="John U."/>
            <person name="Lanier W."/>
            <person name="Lindquist E.A."/>
            <person name="Lucas S."/>
            <person name="Mayer K.F."/>
            <person name="Moreau H."/>
            <person name="Not F."/>
            <person name="Otillar R."/>
            <person name="Panaud O."/>
            <person name="Pangilinan J."/>
            <person name="Paulsen I."/>
            <person name="Piegu B."/>
            <person name="Poliakov A."/>
            <person name="Robbens S."/>
            <person name="Schmutz J."/>
            <person name="Toulza E."/>
            <person name="Wyss T."/>
            <person name="Zelensky A."/>
            <person name="Zhou K."/>
            <person name="Armbrust E.V."/>
            <person name="Bhattacharya D."/>
            <person name="Goodenough U.W."/>
            <person name="Van de Peer Y."/>
            <person name="Grigoriev I.V."/>
        </authorList>
    </citation>
    <scope>NUCLEOTIDE SEQUENCE [LARGE SCALE GENOMIC DNA]</scope>
    <source>
        <strain evidence="24 25">CCMP1545</strain>
    </source>
</reference>
<dbReference type="SUPFAM" id="SSF56235">
    <property type="entry name" value="N-terminal nucleophile aminohydrolases (Ntn hydrolases)"/>
    <property type="match status" value="1"/>
</dbReference>
<proteinExistence type="inferred from homology"/>
<dbReference type="FunFam" id="1.10.1060.10:FF:000009">
    <property type="entry name" value="Glutamate synthase 1 [NADH] chloroplastic"/>
    <property type="match status" value="1"/>
</dbReference>
<comment type="pathway">
    <text evidence="4">Nitrogen metabolism.</text>
</comment>
<dbReference type="PANTHER" id="PTHR43100:SF1">
    <property type="entry name" value="GLUTAMATE SYNTHASE [NADPH] SMALL CHAIN"/>
    <property type="match status" value="1"/>
</dbReference>
<evidence type="ECO:0000313" key="24">
    <source>
        <dbReference type="EMBL" id="EEH57627.1"/>
    </source>
</evidence>
<evidence type="ECO:0000256" key="4">
    <source>
        <dbReference type="ARBA" id="ARBA00004909"/>
    </source>
</evidence>
<dbReference type="KEGG" id="mpp:MICPUCDRAFT_57115"/>
<dbReference type="GO" id="GO:0050660">
    <property type="term" value="F:flavin adenine dinucleotide binding"/>
    <property type="evidence" value="ECO:0007669"/>
    <property type="project" value="InterPro"/>
</dbReference>
<keyword evidence="14" id="KW-0408">Iron</keyword>
<dbReference type="Pfam" id="PF04898">
    <property type="entry name" value="Glu_syn_central"/>
    <property type="match status" value="1"/>
</dbReference>
<dbReference type="GO" id="GO:0016040">
    <property type="term" value="F:glutamate synthase (NADH) activity"/>
    <property type="evidence" value="ECO:0007669"/>
    <property type="project" value="UniProtKB-EC"/>
</dbReference>
<dbReference type="GeneID" id="9683481"/>
<dbReference type="Gene3D" id="1.10.1060.10">
    <property type="entry name" value="Alpha-helical ferredoxin"/>
    <property type="match status" value="1"/>
</dbReference>
<dbReference type="Gene3D" id="3.60.20.10">
    <property type="entry name" value="Glutamine Phosphoribosylpyrophosphate, subunit 1, domain 1"/>
    <property type="match status" value="1"/>
</dbReference>
<dbReference type="InterPro" id="IPR002489">
    <property type="entry name" value="Glu_synth_asu_C"/>
</dbReference>
<name>C1MQ07_MICPC</name>
<dbReference type="InterPro" id="IPR036188">
    <property type="entry name" value="FAD/NAD-bd_sf"/>
</dbReference>
<dbReference type="EMBL" id="GG663738">
    <property type="protein sequence ID" value="EEH57627.1"/>
    <property type="molecule type" value="Genomic_DNA"/>
</dbReference>
<keyword evidence="17 21" id="KW-0003">3Fe-4S</keyword>
<evidence type="ECO:0000256" key="2">
    <source>
        <dbReference type="ARBA" id="ARBA00001974"/>
    </source>
</evidence>
<keyword evidence="12" id="KW-0315">Glutamine amidotransferase</keyword>
<dbReference type="InterPro" id="IPR036485">
    <property type="entry name" value="Glu_synth_asu_C_sf"/>
</dbReference>
<dbReference type="GO" id="GO:0051538">
    <property type="term" value="F:3 iron, 4 sulfur cluster binding"/>
    <property type="evidence" value="ECO:0007669"/>
    <property type="project" value="UniProtKB-KW"/>
</dbReference>
<evidence type="ECO:0000259" key="23">
    <source>
        <dbReference type="PROSITE" id="PS51278"/>
    </source>
</evidence>
<evidence type="ECO:0000256" key="6">
    <source>
        <dbReference type="ARBA" id="ARBA00009716"/>
    </source>
</evidence>
<feature type="binding site" evidence="21">
    <location>
        <position position="1259"/>
    </location>
    <ligand>
        <name>[3Fe-4S] cluster</name>
        <dbReference type="ChEBI" id="CHEBI:21137"/>
    </ligand>
</feature>
<feature type="binding site" evidence="21">
    <location>
        <position position="1254"/>
    </location>
    <ligand>
        <name>[3Fe-4S] cluster</name>
        <dbReference type="ChEBI" id="CHEBI:21137"/>
    </ligand>
</feature>
<dbReference type="InterPro" id="IPR013785">
    <property type="entry name" value="Aldolase_TIM"/>
</dbReference>
<dbReference type="CDD" id="cd00713">
    <property type="entry name" value="GltS"/>
    <property type="match status" value="1"/>
</dbReference>
<dbReference type="PANTHER" id="PTHR43100">
    <property type="entry name" value="GLUTAMATE SYNTHASE [NADPH] SMALL CHAIN"/>
    <property type="match status" value="1"/>
</dbReference>
<dbReference type="eggNOG" id="KOG0399">
    <property type="taxonomic scope" value="Eukaryota"/>
</dbReference>
<comment type="cofactor">
    <cofactor evidence="1">
        <name>FMN</name>
        <dbReference type="ChEBI" id="CHEBI:58210"/>
    </cofactor>
</comment>
<comment type="cofactor">
    <cofactor evidence="2">
        <name>FAD</name>
        <dbReference type="ChEBI" id="CHEBI:57692"/>
    </cofactor>
</comment>
<evidence type="ECO:0000256" key="20">
    <source>
        <dbReference type="PIRSR" id="PIRSR000187-1"/>
    </source>
</evidence>
<evidence type="ECO:0000256" key="18">
    <source>
        <dbReference type="ARBA" id="ARBA00024383"/>
    </source>
</evidence>
<dbReference type="PIRSF" id="PIRSF000187">
    <property type="entry name" value="GOGAT"/>
    <property type="match status" value="1"/>
</dbReference>
<evidence type="ECO:0000256" key="9">
    <source>
        <dbReference type="ARBA" id="ARBA00022643"/>
    </source>
</evidence>
<evidence type="ECO:0000313" key="25">
    <source>
        <dbReference type="Proteomes" id="UP000001876"/>
    </source>
</evidence>
<evidence type="ECO:0000256" key="1">
    <source>
        <dbReference type="ARBA" id="ARBA00001917"/>
    </source>
</evidence>
<organism evidence="25">
    <name type="scientific">Micromonas pusilla (strain CCMP1545)</name>
    <name type="common">Picoplanktonic green alga</name>
    <dbReference type="NCBI Taxonomy" id="564608"/>
    <lineage>
        <taxon>Eukaryota</taxon>
        <taxon>Viridiplantae</taxon>
        <taxon>Chlorophyta</taxon>
        <taxon>Mamiellophyceae</taxon>
        <taxon>Mamiellales</taxon>
        <taxon>Mamiellaceae</taxon>
        <taxon>Micromonas</taxon>
    </lineage>
</organism>
<evidence type="ECO:0000256" key="17">
    <source>
        <dbReference type="ARBA" id="ARBA00023291"/>
    </source>
</evidence>
<evidence type="ECO:0000256" key="11">
    <source>
        <dbReference type="ARBA" id="ARBA00022827"/>
    </source>
</evidence>
<evidence type="ECO:0000256" key="22">
    <source>
        <dbReference type="SAM" id="MobiDB-lite"/>
    </source>
</evidence>
<dbReference type="PROSITE" id="PS51278">
    <property type="entry name" value="GATASE_TYPE_2"/>
    <property type="match status" value="1"/>
</dbReference>
<evidence type="ECO:0000256" key="16">
    <source>
        <dbReference type="ARBA" id="ARBA00023164"/>
    </source>
</evidence>
<evidence type="ECO:0000256" key="12">
    <source>
        <dbReference type="ARBA" id="ARBA00022962"/>
    </source>
</evidence>
<dbReference type="Gene3D" id="3.20.20.70">
    <property type="entry name" value="Aldolase class I"/>
    <property type="match status" value="2"/>
</dbReference>
<accession>C1MQ07</accession>
<dbReference type="FunFam" id="2.160.20.60:FF:000001">
    <property type="entry name" value="Glutamate synthase, large subunit"/>
    <property type="match status" value="1"/>
</dbReference>
<evidence type="ECO:0000256" key="21">
    <source>
        <dbReference type="PIRSR" id="PIRSR000187-2"/>
    </source>
</evidence>
<dbReference type="InterPro" id="IPR017932">
    <property type="entry name" value="GATase_2_dom"/>
</dbReference>
<evidence type="ECO:0000256" key="7">
    <source>
        <dbReference type="ARBA" id="ARBA00022605"/>
    </source>
</evidence>
<dbReference type="UniPathway" id="UPA00045"/>
<dbReference type="InterPro" id="IPR029055">
    <property type="entry name" value="Ntn_hydrolases_N"/>
</dbReference>
<dbReference type="FunFam" id="3.20.20.70:FF:000314">
    <property type="entry name" value="Uncharacterized protein, isoform E"/>
    <property type="match status" value="1"/>
</dbReference>
<dbReference type="InterPro" id="IPR012220">
    <property type="entry name" value="Glu_synth_euk"/>
</dbReference>
<dbReference type="OMA" id="WDGPAAM"/>
<feature type="compositionally biased region" description="Polar residues" evidence="22">
    <location>
        <begin position="25"/>
        <end position="36"/>
    </location>
</feature>
<comment type="pathway">
    <text evidence="3">Energy metabolism; nitrogen metabolism.</text>
</comment>
<dbReference type="Pfam" id="PF01645">
    <property type="entry name" value="Glu_synthase"/>
    <property type="match status" value="1"/>
</dbReference>
<keyword evidence="8" id="KW-0285">Flavoprotein</keyword>
<dbReference type="Gene3D" id="3.50.50.60">
    <property type="entry name" value="FAD/NAD(P)-binding domain"/>
    <property type="match status" value="2"/>
</dbReference>
<dbReference type="PRINTS" id="PR00419">
    <property type="entry name" value="ADXRDTASE"/>
</dbReference>
<feature type="domain" description="Glutamine amidotransferase type-2" evidence="23">
    <location>
        <begin position="94"/>
        <end position="506"/>
    </location>
</feature>
<comment type="cofactor">
    <cofactor evidence="21">
        <name>[3Fe-4S] cluster</name>
        <dbReference type="ChEBI" id="CHEBI:21137"/>
    </cofactor>
    <text evidence="21">Binds 1 [3Fe-4S] cluster.</text>
</comment>
<dbReference type="SUPFAM" id="SSF69336">
    <property type="entry name" value="Alpha subunit of glutamate synthase, C-terminal domain"/>
    <property type="match status" value="1"/>
</dbReference>
<keyword evidence="9" id="KW-0288">FMN</keyword>
<dbReference type="OrthoDB" id="4327079at2759"/>